<comment type="subcellular location">
    <subcellularLocation>
        <location evidence="1">Membrane</location>
    </subcellularLocation>
</comment>
<feature type="transmembrane region" description="Helical" evidence="4">
    <location>
        <begin position="165"/>
        <end position="187"/>
    </location>
</feature>
<dbReference type="GO" id="GO:0005886">
    <property type="term" value="C:plasma membrane"/>
    <property type="evidence" value="ECO:0007669"/>
    <property type="project" value="TreeGrafter"/>
</dbReference>
<feature type="region of interest" description="Disordered" evidence="3">
    <location>
        <begin position="1"/>
        <end position="139"/>
    </location>
</feature>
<keyword evidence="4" id="KW-0812">Transmembrane</keyword>
<protein>
    <recommendedName>
        <fullName evidence="7">Late embryogenesis abundant protein LEA-2 subgroup domain-containing protein</fullName>
    </recommendedName>
</protein>
<feature type="compositionally biased region" description="Polar residues" evidence="3">
    <location>
        <begin position="74"/>
        <end position="84"/>
    </location>
</feature>
<dbReference type="PANTHER" id="PTHR31234:SF2">
    <property type="entry name" value="OS05G0199100 PROTEIN"/>
    <property type="match status" value="1"/>
</dbReference>
<name>A0AAV0LA68_9ROSI</name>
<dbReference type="InterPro" id="IPR044839">
    <property type="entry name" value="NDR1-like"/>
</dbReference>
<evidence type="ECO:0000313" key="5">
    <source>
        <dbReference type="EMBL" id="CAI0430244.1"/>
    </source>
</evidence>
<dbReference type="GO" id="GO:0098542">
    <property type="term" value="P:defense response to other organism"/>
    <property type="evidence" value="ECO:0007669"/>
    <property type="project" value="InterPro"/>
</dbReference>
<feature type="compositionally biased region" description="Low complexity" evidence="3">
    <location>
        <begin position="17"/>
        <end position="33"/>
    </location>
</feature>
<dbReference type="AlphaFoldDB" id="A0AAV0LA68"/>
<evidence type="ECO:0000256" key="1">
    <source>
        <dbReference type="ARBA" id="ARBA00004370"/>
    </source>
</evidence>
<evidence type="ECO:0008006" key="7">
    <source>
        <dbReference type="Google" id="ProtNLM"/>
    </source>
</evidence>
<evidence type="ECO:0000313" key="6">
    <source>
        <dbReference type="Proteomes" id="UP001154282"/>
    </source>
</evidence>
<feature type="compositionally biased region" description="Polar residues" evidence="3">
    <location>
        <begin position="52"/>
        <end position="62"/>
    </location>
</feature>
<evidence type="ECO:0000256" key="2">
    <source>
        <dbReference type="ARBA" id="ARBA00023136"/>
    </source>
</evidence>
<evidence type="ECO:0000256" key="3">
    <source>
        <dbReference type="SAM" id="MobiDB-lite"/>
    </source>
</evidence>
<keyword evidence="4" id="KW-1133">Transmembrane helix</keyword>
<gene>
    <name evidence="5" type="ORF">LITE_LOCUS22516</name>
</gene>
<keyword evidence="6" id="KW-1185">Reference proteome</keyword>
<dbReference type="EMBL" id="CAMGYJ010000006">
    <property type="protein sequence ID" value="CAI0430244.1"/>
    <property type="molecule type" value="Genomic_DNA"/>
</dbReference>
<keyword evidence="2 4" id="KW-0472">Membrane</keyword>
<reference evidence="5" key="1">
    <citation type="submission" date="2022-08" db="EMBL/GenBank/DDBJ databases">
        <authorList>
            <person name="Gutierrez-Valencia J."/>
        </authorList>
    </citation>
    <scope>NUCLEOTIDE SEQUENCE</scope>
</reference>
<organism evidence="5 6">
    <name type="scientific">Linum tenue</name>
    <dbReference type="NCBI Taxonomy" id="586396"/>
    <lineage>
        <taxon>Eukaryota</taxon>
        <taxon>Viridiplantae</taxon>
        <taxon>Streptophyta</taxon>
        <taxon>Embryophyta</taxon>
        <taxon>Tracheophyta</taxon>
        <taxon>Spermatophyta</taxon>
        <taxon>Magnoliopsida</taxon>
        <taxon>eudicotyledons</taxon>
        <taxon>Gunneridae</taxon>
        <taxon>Pentapetalae</taxon>
        <taxon>rosids</taxon>
        <taxon>fabids</taxon>
        <taxon>Malpighiales</taxon>
        <taxon>Linaceae</taxon>
        <taxon>Linum</taxon>
    </lineage>
</organism>
<comment type="caution">
    <text evidence="5">The sequence shown here is derived from an EMBL/GenBank/DDBJ whole genome shotgun (WGS) entry which is preliminary data.</text>
</comment>
<dbReference type="Proteomes" id="UP001154282">
    <property type="component" value="Unassembled WGS sequence"/>
</dbReference>
<evidence type="ECO:0000256" key="4">
    <source>
        <dbReference type="SAM" id="Phobius"/>
    </source>
</evidence>
<sequence length="355" mass="38552">MSSSGHHNLSKTDSEVSSLTPSSPGRSSPPRSTAYYVQSPSRDSHDDDGTTMGKNTTNSFHSTPVIISPMGSPPHSQHSNSSLGPHSRESSSTRFSGSHHRNNNNKNDNNHHRRGGGDEDGRKGRRRGGGGGNNKPWKGFDAIEEEGLLFDGDGSAHGLSARRCYFLAFVVGFALLFTVFSLILWGASKPQKPTVAMKSITFDQFIVQAGADFSGVATEMVSINCSVKLTFRNTATFFGVHVTPTPLDLSYSQLTIATGTVKEFYQSRKSQRTLTATARGNKIPLYGGGAELGSFLKGAPVQPVPLALSLMVRSRANVLGRLVRPKFYKRIRCTVVMDPRKMNLAIPLKNKCTYE</sequence>
<dbReference type="PANTHER" id="PTHR31234">
    <property type="entry name" value="LATE EMBRYOGENESIS ABUNDANT (LEA) HYDROXYPROLINE-RICH GLYCOPROTEIN FAMILY"/>
    <property type="match status" value="1"/>
</dbReference>
<accession>A0AAV0LA68</accession>
<proteinExistence type="predicted"/>